<evidence type="ECO:0000313" key="6">
    <source>
        <dbReference type="Proteomes" id="UP001519293"/>
    </source>
</evidence>
<dbReference type="InterPro" id="IPR022485">
    <property type="entry name" value="SHCHC_synthase_MenH"/>
</dbReference>
<evidence type="ECO:0000256" key="3">
    <source>
        <dbReference type="HAMAP-Rule" id="MF_01660"/>
    </source>
</evidence>
<dbReference type="EMBL" id="JAGIKZ010000032">
    <property type="protein sequence ID" value="MBP2243027.1"/>
    <property type="molecule type" value="Genomic_DNA"/>
</dbReference>
<proteinExistence type="inferred from homology"/>
<keyword evidence="2 3" id="KW-0456">Lyase</keyword>
<evidence type="ECO:0000256" key="1">
    <source>
        <dbReference type="ARBA" id="ARBA00022428"/>
    </source>
</evidence>
<dbReference type="Gene3D" id="3.40.50.1820">
    <property type="entry name" value="alpha/beta hydrolase"/>
    <property type="match status" value="1"/>
</dbReference>
<dbReference type="InterPro" id="IPR000073">
    <property type="entry name" value="AB_hydrolase_1"/>
</dbReference>
<reference evidence="5 6" key="1">
    <citation type="submission" date="2021-03" db="EMBL/GenBank/DDBJ databases">
        <title>Genomic Encyclopedia of Type Strains, Phase IV (KMG-IV): sequencing the most valuable type-strain genomes for metagenomic binning, comparative biology and taxonomic classification.</title>
        <authorList>
            <person name="Goeker M."/>
        </authorList>
    </citation>
    <scope>NUCLEOTIDE SEQUENCE [LARGE SCALE GENOMIC DNA]</scope>
    <source>
        <strain evidence="5 6">DSM 26675</strain>
    </source>
</reference>
<dbReference type="PRINTS" id="PR00111">
    <property type="entry name" value="ABHYDROLASE"/>
</dbReference>
<comment type="subunit">
    <text evidence="3">Monomer.</text>
</comment>
<dbReference type="NCBIfam" id="TIGR03695">
    <property type="entry name" value="menH_SHCHC"/>
    <property type="match status" value="1"/>
</dbReference>
<comment type="function">
    <text evidence="3">Catalyzes a proton abstraction reaction that results in 2,5-elimination of pyruvate from 2-succinyl-5-enolpyruvyl-6-hydroxy-3-cyclohexene-1-carboxylate (SEPHCHC) and the formation of 2-succinyl-6-hydroxy-2,4-cyclohexadiene-1-carboxylate (SHCHC).</text>
</comment>
<organism evidence="5 6">
    <name type="scientific">Cytobacillus eiseniae</name>
    <dbReference type="NCBI Taxonomy" id="762947"/>
    <lineage>
        <taxon>Bacteria</taxon>
        <taxon>Bacillati</taxon>
        <taxon>Bacillota</taxon>
        <taxon>Bacilli</taxon>
        <taxon>Bacillales</taxon>
        <taxon>Bacillaceae</taxon>
        <taxon>Cytobacillus</taxon>
    </lineage>
</organism>
<keyword evidence="6" id="KW-1185">Reference proteome</keyword>
<protein>
    <recommendedName>
        <fullName evidence="3">Putative 2-succinyl-6-hydroxy-2,4-cyclohexadiene-1-carboxylate synthase</fullName>
        <shortName evidence="3">SHCHC synthase</shortName>
        <ecNumber evidence="3">4.2.99.20</ecNumber>
    </recommendedName>
</protein>
<dbReference type="GO" id="GO:0070205">
    <property type="term" value="F:2-succinyl-6-hydroxy-2,4-cyclohexadiene-1-carboxylate synthase activity"/>
    <property type="evidence" value="ECO:0007669"/>
    <property type="project" value="UniProtKB-EC"/>
</dbReference>
<dbReference type="PANTHER" id="PTHR42916:SF1">
    <property type="entry name" value="PROTEIN PHYLLO, CHLOROPLASTIC"/>
    <property type="match status" value="1"/>
</dbReference>
<dbReference type="Proteomes" id="UP001519293">
    <property type="component" value="Unassembled WGS sequence"/>
</dbReference>
<dbReference type="SUPFAM" id="SSF53474">
    <property type="entry name" value="alpha/beta-Hydrolases"/>
    <property type="match status" value="1"/>
</dbReference>
<dbReference type="InterPro" id="IPR029058">
    <property type="entry name" value="AB_hydrolase_fold"/>
</dbReference>
<dbReference type="EC" id="4.2.99.20" evidence="3"/>
<comment type="similarity">
    <text evidence="3">Belongs to the AB hydrolase superfamily. MenH family.</text>
</comment>
<gene>
    <name evidence="3" type="primary">menH</name>
    <name evidence="5" type="ORF">J2Z40_003609</name>
</gene>
<comment type="pathway">
    <text evidence="3">Quinol/quinone metabolism; menaquinone biosynthesis.</text>
</comment>
<comment type="catalytic activity">
    <reaction evidence="3">
        <text>5-enolpyruvoyl-6-hydroxy-2-succinyl-cyclohex-3-ene-1-carboxylate = (1R,6R)-6-hydroxy-2-succinyl-cyclohexa-2,4-diene-1-carboxylate + pyruvate</text>
        <dbReference type="Rhea" id="RHEA:25597"/>
        <dbReference type="ChEBI" id="CHEBI:15361"/>
        <dbReference type="ChEBI" id="CHEBI:58689"/>
        <dbReference type="ChEBI" id="CHEBI:58818"/>
        <dbReference type="EC" id="4.2.99.20"/>
    </reaction>
</comment>
<comment type="caution">
    <text evidence="5">The sequence shown here is derived from an EMBL/GenBank/DDBJ whole genome shotgun (WGS) entry which is preliminary data.</text>
</comment>
<dbReference type="PANTHER" id="PTHR42916">
    <property type="entry name" value="2-SUCCINYL-5-ENOLPYRUVYL-6-HYDROXY-3-CYCLOHEXENE-1-CARBOXYLATE SYNTHASE"/>
    <property type="match status" value="1"/>
</dbReference>
<sequence>MKYRVDGINYYVDSWGNKEAFPFLLLHGFTGSATSWRKLKPDWEQTLNVFALDIIGHGQSDSPIGVGRYEIEAAANDIAELMDQIGIEQIDLLGYSMGGRLALTFAIKFPKKVRKLILESSSPGLRTAEEQEIRRLQDLKLATTIKDHGLAHFVDYWENIPLFQSQKRLPVAIREEIRNERMKNSQDGLFYSLKGMGTGAQPSWWDELDALNTPTLLITGSLDKKFCTIAEQMQESIKFSSVKTVFDCGHAIHVEKPKIFGTIVNEFLSNEKRKTF</sequence>
<comment type="pathway">
    <text evidence="3">Quinol/quinone metabolism; 1,4-dihydroxy-2-naphthoate biosynthesis; 1,4-dihydroxy-2-naphthoate from chorismate: step 3/7.</text>
</comment>
<name>A0ABS4RJG5_9BACI</name>
<dbReference type="RefSeq" id="WP_066397056.1">
    <property type="nucleotide sequence ID" value="NZ_JAGIKZ010000032.1"/>
</dbReference>
<evidence type="ECO:0000313" key="5">
    <source>
        <dbReference type="EMBL" id="MBP2243027.1"/>
    </source>
</evidence>
<dbReference type="Pfam" id="PF00561">
    <property type="entry name" value="Abhydrolase_1"/>
    <property type="match status" value="1"/>
</dbReference>
<keyword evidence="1 3" id="KW-0474">Menaquinone biosynthesis</keyword>
<evidence type="ECO:0000259" key="4">
    <source>
        <dbReference type="Pfam" id="PF00561"/>
    </source>
</evidence>
<accession>A0ABS4RJG5</accession>
<feature type="domain" description="AB hydrolase-1" evidence="4">
    <location>
        <begin position="22"/>
        <end position="257"/>
    </location>
</feature>
<dbReference type="HAMAP" id="MF_01660">
    <property type="entry name" value="MenH"/>
    <property type="match status" value="1"/>
</dbReference>
<evidence type="ECO:0000256" key="2">
    <source>
        <dbReference type="ARBA" id="ARBA00023239"/>
    </source>
</evidence>